<evidence type="ECO:0000256" key="1">
    <source>
        <dbReference type="ARBA" id="ARBA00022679"/>
    </source>
</evidence>
<reference evidence="4 5" key="1">
    <citation type="submission" date="2018-01" db="EMBL/GenBank/DDBJ databases">
        <title>Glutamicibacter soli strain NHPC-3 Whole genome sequence and assembly.</title>
        <authorList>
            <person name="Choudhury P."/>
            <person name="Gupta D."/>
            <person name="Sengupta K."/>
            <person name="Jawed A."/>
            <person name="Sultana N."/>
            <person name="Saha P."/>
        </authorList>
    </citation>
    <scope>NUCLEOTIDE SEQUENCE [LARGE SCALE GENOMIC DNA]</scope>
    <source>
        <strain evidence="4 5">NHPC-3</strain>
    </source>
</reference>
<dbReference type="SMART" id="SM00450">
    <property type="entry name" value="RHOD"/>
    <property type="match status" value="2"/>
</dbReference>
<accession>A0A365YBL0</accession>
<dbReference type="InterPro" id="IPR036873">
    <property type="entry name" value="Rhodanese-like_dom_sf"/>
</dbReference>
<evidence type="ECO:0000313" key="4">
    <source>
        <dbReference type="EMBL" id="RBL99422.1"/>
    </source>
</evidence>
<dbReference type="InterPro" id="IPR045078">
    <property type="entry name" value="TST/MPST-like"/>
</dbReference>
<keyword evidence="2" id="KW-0677">Repeat</keyword>
<dbReference type="RefSeq" id="WP_113607936.1">
    <property type="nucleotide sequence ID" value="NZ_POAF01000008.1"/>
</dbReference>
<dbReference type="GO" id="GO:0004792">
    <property type="term" value="F:thiosulfate-cyanide sulfurtransferase activity"/>
    <property type="evidence" value="ECO:0007669"/>
    <property type="project" value="InterPro"/>
</dbReference>
<sequence length="280" mass="29380">MNPLISAAALAALLDAPGPSPVLLDVRWSLGRSDGRELYAAGHIPGAVFVDLERELSSAPGHQTGRHPLPLPADFEAAARRWGISQDSQVVVYDDSGALAAARAWWLLRHAGFENAAVLDGGLDAYKALPGTQLAAGEQSNAPGDVTLSWGRMPVIEFEQLAGFSGTLIDSRATARYLGIEEPIDPVAGHIPGARNRPTTDNLDSQARFLPAAVLRADFAKLGVDSGGAAAYCGSGITAAHQVLAAHTAGIELALYPGSWSEYCSHPEAPVATSDEQHRH</sequence>
<dbReference type="CDD" id="cd01449">
    <property type="entry name" value="TST_Repeat_2"/>
    <property type="match status" value="1"/>
</dbReference>
<comment type="caution">
    <text evidence="4">The sequence shown here is derived from an EMBL/GenBank/DDBJ whole genome shotgun (WGS) entry which is preliminary data.</text>
</comment>
<dbReference type="SUPFAM" id="SSF52821">
    <property type="entry name" value="Rhodanese/Cell cycle control phosphatase"/>
    <property type="match status" value="2"/>
</dbReference>
<feature type="domain" description="Rhodanese" evidence="3">
    <location>
        <begin position="17"/>
        <end position="135"/>
    </location>
</feature>
<dbReference type="InterPro" id="IPR001763">
    <property type="entry name" value="Rhodanese-like_dom"/>
</dbReference>
<keyword evidence="5" id="KW-1185">Reference proteome</keyword>
<dbReference type="Proteomes" id="UP000252167">
    <property type="component" value="Unassembled WGS sequence"/>
</dbReference>
<dbReference type="EMBL" id="POAF01000008">
    <property type="protein sequence ID" value="RBL99422.1"/>
    <property type="molecule type" value="Genomic_DNA"/>
</dbReference>
<feature type="domain" description="Rhodanese" evidence="3">
    <location>
        <begin position="162"/>
        <end position="272"/>
    </location>
</feature>
<dbReference type="PANTHER" id="PTHR11364">
    <property type="entry name" value="THIOSULFATE SULFERTANSFERASE"/>
    <property type="match status" value="1"/>
</dbReference>
<keyword evidence="1 4" id="KW-0808">Transferase</keyword>
<dbReference type="CDD" id="cd01448">
    <property type="entry name" value="TST_Repeat_1"/>
    <property type="match status" value="1"/>
</dbReference>
<dbReference type="PANTHER" id="PTHR11364:SF27">
    <property type="entry name" value="SULFURTRANSFERASE"/>
    <property type="match status" value="1"/>
</dbReference>
<evidence type="ECO:0000259" key="3">
    <source>
        <dbReference type="PROSITE" id="PS50206"/>
    </source>
</evidence>
<dbReference type="AlphaFoldDB" id="A0A365YBL0"/>
<gene>
    <name evidence="4" type="ORF">C1H84_15720</name>
</gene>
<proteinExistence type="predicted"/>
<organism evidence="4 5">
    <name type="scientific">Glutamicibacter soli</name>
    <dbReference type="NCBI Taxonomy" id="453836"/>
    <lineage>
        <taxon>Bacteria</taxon>
        <taxon>Bacillati</taxon>
        <taxon>Actinomycetota</taxon>
        <taxon>Actinomycetes</taxon>
        <taxon>Micrococcales</taxon>
        <taxon>Micrococcaceae</taxon>
        <taxon>Glutamicibacter</taxon>
    </lineage>
</organism>
<dbReference type="PROSITE" id="PS50206">
    <property type="entry name" value="RHODANESE_3"/>
    <property type="match status" value="2"/>
</dbReference>
<evidence type="ECO:0000256" key="2">
    <source>
        <dbReference type="ARBA" id="ARBA00022737"/>
    </source>
</evidence>
<name>A0A365YBL0_9MICC</name>
<dbReference type="Pfam" id="PF00581">
    <property type="entry name" value="Rhodanese"/>
    <property type="match status" value="2"/>
</dbReference>
<dbReference type="InterPro" id="IPR001307">
    <property type="entry name" value="Thiosulphate_STrfase_CS"/>
</dbReference>
<protein>
    <submittedName>
        <fullName evidence="4">Sulfurtransferase</fullName>
    </submittedName>
</protein>
<dbReference type="Gene3D" id="3.40.250.10">
    <property type="entry name" value="Rhodanese-like domain"/>
    <property type="match status" value="2"/>
</dbReference>
<evidence type="ECO:0000313" key="5">
    <source>
        <dbReference type="Proteomes" id="UP000252167"/>
    </source>
</evidence>
<dbReference type="PROSITE" id="PS00380">
    <property type="entry name" value="RHODANESE_1"/>
    <property type="match status" value="1"/>
</dbReference>